<dbReference type="EMBL" id="JACIFX010000001">
    <property type="protein sequence ID" value="MBB4226279.1"/>
    <property type="molecule type" value="Genomic_DNA"/>
</dbReference>
<proteinExistence type="predicted"/>
<dbReference type="Proteomes" id="UP000551353">
    <property type="component" value="Unassembled WGS sequence"/>
</dbReference>
<dbReference type="RefSeq" id="WP_022718112.1">
    <property type="nucleotide sequence ID" value="NZ_JACIFX010000001.1"/>
</dbReference>
<reference evidence="1 2" key="1">
    <citation type="submission" date="2020-08" db="EMBL/GenBank/DDBJ databases">
        <title>Genomic Encyclopedia of Type Strains, Phase IV (KMG-V): Genome sequencing to study the core and pangenomes of soil and plant-associated prokaryotes.</title>
        <authorList>
            <person name="Whitman W."/>
        </authorList>
    </citation>
    <scope>NUCLEOTIDE SEQUENCE [LARGE SCALE GENOMIC DNA]</scope>
    <source>
        <strain evidence="1 2">SEMIA 4087</strain>
    </source>
</reference>
<evidence type="ECO:0000313" key="1">
    <source>
        <dbReference type="EMBL" id="MBB4226279.1"/>
    </source>
</evidence>
<sequence length="84" mass="9451">MKKRSALEAAKQRVTDDRIQIAVQEAEIVGGVLRCEPTSLAREQLVSIMQTLRFHIFACDLMKAKISADQNLPLARGNEFHETL</sequence>
<keyword evidence="2" id="KW-1185">Reference proteome</keyword>
<evidence type="ECO:0000313" key="2">
    <source>
        <dbReference type="Proteomes" id="UP000551353"/>
    </source>
</evidence>
<name>A0ABR6IFD1_9HYPH</name>
<organism evidence="1 2">
    <name type="scientific">Rhizobium mongolense</name>
    <dbReference type="NCBI Taxonomy" id="57676"/>
    <lineage>
        <taxon>Bacteria</taxon>
        <taxon>Pseudomonadati</taxon>
        <taxon>Pseudomonadota</taxon>
        <taxon>Alphaproteobacteria</taxon>
        <taxon>Hyphomicrobiales</taxon>
        <taxon>Rhizobiaceae</taxon>
        <taxon>Rhizobium/Agrobacterium group</taxon>
        <taxon>Rhizobium</taxon>
    </lineage>
</organism>
<gene>
    <name evidence="1" type="ORF">GGD56_000099</name>
</gene>
<comment type="caution">
    <text evidence="1">The sequence shown here is derived from an EMBL/GenBank/DDBJ whole genome shotgun (WGS) entry which is preliminary data.</text>
</comment>
<protein>
    <submittedName>
        <fullName evidence="1">Uncharacterized protein</fullName>
    </submittedName>
</protein>
<accession>A0ABR6IFD1</accession>